<evidence type="ECO:0000256" key="2">
    <source>
        <dbReference type="ARBA" id="ARBA00022845"/>
    </source>
</evidence>
<name>A0AA41UYG1_PAPNU</name>
<dbReference type="Proteomes" id="UP001177140">
    <property type="component" value="Unassembled WGS sequence"/>
</dbReference>
<evidence type="ECO:0000256" key="1">
    <source>
        <dbReference type="ARBA" id="ARBA00022737"/>
    </source>
</evidence>
<dbReference type="InterPro" id="IPR016024">
    <property type="entry name" value="ARM-type_fold"/>
</dbReference>
<feature type="repeat" description="Pumilio" evidence="3">
    <location>
        <begin position="282"/>
        <end position="320"/>
    </location>
</feature>
<dbReference type="SUPFAM" id="SSF48371">
    <property type="entry name" value="ARM repeat"/>
    <property type="match status" value="1"/>
</dbReference>
<feature type="repeat" description="Pumilio" evidence="3">
    <location>
        <begin position="139"/>
        <end position="177"/>
    </location>
</feature>
<dbReference type="PANTHER" id="PTHR12537">
    <property type="entry name" value="RNA BINDING PROTEIN PUMILIO-RELATED"/>
    <property type="match status" value="1"/>
</dbReference>
<dbReference type="GO" id="GO:0003729">
    <property type="term" value="F:mRNA binding"/>
    <property type="evidence" value="ECO:0007669"/>
    <property type="project" value="TreeGrafter"/>
</dbReference>
<dbReference type="EMBL" id="JAJJMA010041098">
    <property type="protein sequence ID" value="MCL7025054.1"/>
    <property type="molecule type" value="Genomic_DNA"/>
</dbReference>
<dbReference type="SMART" id="SM00025">
    <property type="entry name" value="Pumilio"/>
    <property type="match status" value="4"/>
</dbReference>
<evidence type="ECO:0000259" key="4">
    <source>
        <dbReference type="PROSITE" id="PS50303"/>
    </source>
</evidence>
<dbReference type="InterPro" id="IPR011989">
    <property type="entry name" value="ARM-like"/>
</dbReference>
<dbReference type="PROSITE" id="PS50303">
    <property type="entry name" value="PUM_HD"/>
    <property type="match status" value="1"/>
</dbReference>
<gene>
    <name evidence="5" type="ORF">MKW94_007138</name>
</gene>
<keyword evidence="6" id="KW-1185">Reference proteome</keyword>
<evidence type="ECO:0000313" key="6">
    <source>
        <dbReference type="Proteomes" id="UP001177140"/>
    </source>
</evidence>
<reference evidence="5" key="1">
    <citation type="submission" date="2022-03" db="EMBL/GenBank/DDBJ databases">
        <title>A functionally conserved STORR gene fusion in Papaver species that diverged 16.8 million years ago.</title>
        <authorList>
            <person name="Catania T."/>
        </authorList>
    </citation>
    <scope>NUCLEOTIDE SEQUENCE</scope>
    <source>
        <strain evidence="5">S-191538</strain>
    </source>
</reference>
<proteinExistence type="predicted"/>
<dbReference type="Pfam" id="PF00806">
    <property type="entry name" value="PUF"/>
    <property type="match status" value="4"/>
</dbReference>
<protein>
    <recommendedName>
        <fullName evidence="4">PUM-HD domain-containing protein</fullName>
    </recommendedName>
</protein>
<feature type="repeat" description="Pumilio" evidence="3">
    <location>
        <begin position="248"/>
        <end position="271"/>
    </location>
</feature>
<keyword evidence="1" id="KW-0677">Repeat</keyword>
<sequence>MGTQGFLGNSYVNSYYPQHYHSNLDVGSEPSFSLRMQGWTDYDISKILTDDPTLLDEVNSSDVIRMVGNKLCTKYLLKIISSESEITRLIRLTSSLDSFQALVYIVTSEVNTRLGSRAMQNLVKLIRERPLLIEYVLGVLKPNMLAVMLNQNGSQVVQRILQLCRYTQNKSLHHIYEAAVAYCLELATTEQGVFSLKAVIESIDDPLKSYLLSIICNNALLLSGHAYGNFIVQHALERHPYTAEAICKLIRGEIFKLSMDKYGSRVVERCICSQGNNVVVSRLLSDNKQLLELAQDKFGNYVIQRALKQTKGKELPQLLEILRKSMRELENHPNGRNVYNLVKKVLAKSH</sequence>
<dbReference type="Gene3D" id="1.25.10.10">
    <property type="entry name" value="Leucine-rich Repeat Variant"/>
    <property type="match status" value="1"/>
</dbReference>
<accession>A0AA41UYG1</accession>
<dbReference type="InterPro" id="IPR001313">
    <property type="entry name" value="Pumilio_RNA-bd_rpt"/>
</dbReference>
<dbReference type="PANTHER" id="PTHR12537:SF137">
    <property type="entry name" value="PUMILIO HOMOLOG 16-RELATED"/>
    <property type="match status" value="1"/>
</dbReference>
<evidence type="ECO:0000313" key="5">
    <source>
        <dbReference type="EMBL" id="MCL7025054.1"/>
    </source>
</evidence>
<dbReference type="AlphaFoldDB" id="A0AA41UYG1"/>
<feature type="domain" description="PUM-HD" evidence="4">
    <location>
        <begin position="2"/>
        <end position="346"/>
    </location>
</feature>
<dbReference type="GO" id="GO:0005737">
    <property type="term" value="C:cytoplasm"/>
    <property type="evidence" value="ECO:0007669"/>
    <property type="project" value="TreeGrafter"/>
</dbReference>
<dbReference type="GO" id="GO:0006417">
    <property type="term" value="P:regulation of translation"/>
    <property type="evidence" value="ECO:0007669"/>
    <property type="project" value="UniProtKB-KW"/>
</dbReference>
<evidence type="ECO:0000256" key="3">
    <source>
        <dbReference type="PROSITE-ProRule" id="PRU00317"/>
    </source>
</evidence>
<comment type="caution">
    <text evidence="5">The sequence shown here is derived from an EMBL/GenBank/DDBJ whole genome shotgun (WGS) entry which is preliminary data.</text>
</comment>
<dbReference type="InterPro" id="IPR033133">
    <property type="entry name" value="PUM-HD"/>
</dbReference>
<keyword evidence="2" id="KW-0810">Translation regulation</keyword>
<organism evidence="5 6">
    <name type="scientific">Papaver nudicaule</name>
    <name type="common">Iceland poppy</name>
    <dbReference type="NCBI Taxonomy" id="74823"/>
    <lineage>
        <taxon>Eukaryota</taxon>
        <taxon>Viridiplantae</taxon>
        <taxon>Streptophyta</taxon>
        <taxon>Embryophyta</taxon>
        <taxon>Tracheophyta</taxon>
        <taxon>Spermatophyta</taxon>
        <taxon>Magnoliopsida</taxon>
        <taxon>Ranunculales</taxon>
        <taxon>Papaveraceae</taxon>
        <taxon>Papaveroideae</taxon>
        <taxon>Papaver</taxon>
    </lineage>
</organism>
<dbReference type="PROSITE" id="PS50302">
    <property type="entry name" value="PUM"/>
    <property type="match status" value="3"/>
</dbReference>